<dbReference type="PANTHER" id="PTHR30055">
    <property type="entry name" value="HTH-TYPE TRANSCRIPTIONAL REGULATOR RUTR"/>
    <property type="match status" value="1"/>
</dbReference>
<keyword evidence="1" id="KW-0805">Transcription regulation</keyword>
<dbReference type="Proteomes" id="UP000319014">
    <property type="component" value="Unassembled WGS sequence"/>
</dbReference>
<dbReference type="GO" id="GO:0000976">
    <property type="term" value="F:transcription cis-regulatory region binding"/>
    <property type="evidence" value="ECO:0007669"/>
    <property type="project" value="TreeGrafter"/>
</dbReference>
<dbReference type="PANTHER" id="PTHR30055:SF238">
    <property type="entry name" value="MYCOFACTOCIN BIOSYNTHESIS TRANSCRIPTIONAL REGULATOR MFTR-RELATED"/>
    <property type="match status" value="1"/>
</dbReference>
<keyword evidence="2 4" id="KW-0238">DNA-binding</keyword>
<dbReference type="RefSeq" id="WP_185958715.1">
    <property type="nucleotide sequence ID" value="NZ_FXTK01000017.1"/>
</dbReference>
<sequence length="225" mass="24741">MARSIETSQLTVARAAAALFLQRGLAATSGADIAEAAGISERTVWRYFHNKESCVAPLFAKSWKYYAEELRRWPHFQSIEAHLAECFDLAKQPPEWIADGLLIVRLIATLPDEPDLRPVWLASYHRGEDELAAIIGDRLGRSHGDFDVRLCAAAVLAAIRVIDETISIAAIRYAQEFTTAEVVAQTAKSIRAVSHLPFCDPVEPRPFGGSGPMLSPDAERAGRTE</sequence>
<dbReference type="InterPro" id="IPR009057">
    <property type="entry name" value="Homeodomain-like_sf"/>
</dbReference>
<keyword evidence="7" id="KW-1185">Reference proteome</keyword>
<organism evidence="6 7">
    <name type="scientific">Paracoccus laeviglucosivorans</name>
    <dbReference type="NCBI Taxonomy" id="1197861"/>
    <lineage>
        <taxon>Bacteria</taxon>
        <taxon>Pseudomonadati</taxon>
        <taxon>Pseudomonadota</taxon>
        <taxon>Alphaproteobacteria</taxon>
        <taxon>Rhodobacterales</taxon>
        <taxon>Paracoccaceae</taxon>
        <taxon>Paracoccus</taxon>
    </lineage>
</organism>
<protein>
    <submittedName>
        <fullName evidence="6">Transcriptional regulator, TetR family</fullName>
    </submittedName>
</protein>
<gene>
    <name evidence="6" type="ORF">SAMN06265221_11724</name>
</gene>
<dbReference type="SUPFAM" id="SSF46689">
    <property type="entry name" value="Homeodomain-like"/>
    <property type="match status" value="1"/>
</dbReference>
<reference evidence="6 7" key="1">
    <citation type="submission" date="2017-05" db="EMBL/GenBank/DDBJ databases">
        <authorList>
            <person name="Varghese N."/>
            <person name="Submissions S."/>
        </authorList>
    </citation>
    <scope>NUCLEOTIDE SEQUENCE [LARGE SCALE GENOMIC DNA]</scope>
    <source>
        <strain evidence="6 7">DSM 100094</strain>
    </source>
</reference>
<evidence type="ECO:0000259" key="5">
    <source>
        <dbReference type="PROSITE" id="PS50977"/>
    </source>
</evidence>
<dbReference type="InterPro" id="IPR050109">
    <property type="entry name" value="HTH-type_TetR-like_transc_reg"/>
</dbReference>
<dbReference type="PRINTS" id="PR00455">
    <property type="entry name" value="HTHTETR"/>
</dbReference>
<dbReference type="PROSITE" id="PS50977">
    <property type="entry name" value="HTH_TETR_2"/>
    <property type="match status" value="1"/>
</dbReference>
<dbReference type="Gene3D" id="1.10.357.10">
    <property type="entry name" value="Tetracycline Repressor, domain 2"/>
    <property type="match status" value="1"/>
</dbReference>
<dbReference type="AlphaFoldDB" id="A0A521F201"/>
<evidence type="ECO:0000256" key="2">
    <source>
        <dbReference type="ARBA" id="ARBA00023125"/>
    </source>
</evidence>
<evidence type="ECO:0000313" key="7">
    <source>
        <dbReference type="Proteomes" id="UP000319014"/>
    </source>
</evidence>
<dbReference type="InterPro" id="IPR001647">
    <property type="entry name" value="HTH_TetR"/>
</dbReference>
<dbReference type="EMBL" id="FXTK01000017">
    <property type="protein sequence ID" value="SMO89500.1"/>
    <property type="molecule type" value="Genomic_DNA"/>
</dbReference>
<feature type="DNA-binding region" description="H-T-H motif" evidence="4">
    <location>
        <begin position="29"/>
        <end position="48"/>
    </location>
</feature>
<evidence type="ECO:0000313" key="6">
    <source>
        <dbReference type="EMBL" id="SMO89500.1"/>
    </source>
</evidence>
<keyword evidence="3" id="KW-0804">Transcription</keyword>
<evidence type="ECO:0000256" key="3">
    <source>
        <dbReference type="ARBA" id="ARBA00023163"/>
    </source>
</evidence>
<evidence type="ECO:0000256" key="4">
    <source>
        <dbReference type="PROSITE-ProRule" id="PRU00335"/>
    </source>
</evidence>
<proteinExistence type="predicted"/>
<dbReference type="Pfam" id="PF00440">
    <property type="entry name" value="TetR_N"/>
    <property type="match status" value="1"/>
</dbReference>
<name>A0A521F201_9RHOB</name>
<evidence type="ECO:0000256" key="1">
    <source>
        <dbReference type="ARBA" id="ARBA00023015"/>
    </source>
</evidence>
<dbReference type="GO" id="GO:0003700">
    <property type="term" value="F:DNA-binding transcription factor activity"/>
    <property type="evidence" value="ECO:0007669"/>
    <property type="project" value="TreeGrafter"/>
</dbReference>
<feature type="domain" description="HTH tetR-type" evidence="5">
    <location>
        <begin position="6"/>
        <end position="66"/>
    </location>
</feature>
<accession>A0A521F201</accession>